<evidence type="ECO:0000256" key="1">
    <source>
        <dbReference type="ARBA" id="ARBA00029454"/>
    </source>
</evidence>
<dbReference type="OrthoDB" id="5106613at2759"/>
<gene>
    <name evidence="3" type="ORF">EJ05DRAFT_480791</name>
</gene>
<proteinExistence type="inferred from homology"/>
<dbReference type="RefSeq" id="XP_033595396.1">
    <property type="nucleotide sequence ID" value="XM_033744938.1"/>
</dbReference>
<accession>A0A6A6VS16</accession>
<sequence>MIPTIWIVLKGIPLDSSGKTSRRQLDYWISRMDPQTYNLVTDIDRNAVLRHPVTEAERLLKHACSVVLNVSASDINLARSFVANGGDSISAMRLSAQCSADINVTVANLLKSKSLVEVALKSPVATDSAATFSEDFNAPFAPSSMQQWFFNQLGQHSIDESGYRCNQSFYLRMNKAVSVGTIRATIAKIVETHSMLRACFYKETDSKRMQIIPQPSASNHRFETSMLESYADLAPFAALRQQQLLVNRGLVFSADLY</sequence>
<feature type="domain" description="Carrier" evidence="2">
    <location>
        <begin position="60"/>
        <end position="119"/>
    </location>
</feature>
<dbReference type="SUPFAM" id="SSF52777">
    <property type="entry name" value="CoA-dependent acyltransferases"/>
    <property type="match status" value="1"/>
</dbReference>
<dbReference type="InterPro" id="IPR036736">
    <property type="entry name" value="ACP-like_sf"/>
</dbReference>
<protein>
    <recommendedName>
        <fullName evidence="2">Carrier domain-containing protein</fullName>
    </recommendedName>
</protein>
<evidence type="ECO:0000313" key="3">
    <source>
        <dbReference type="EMBL" id="KAF2752945.1"/>
    </source>
</evidence>
<comment type="similarity">
    <text evidence="1">Belongs to the NRP synthetase family.</text>
</comment>
<dbReference type="InterPro" id="IPR023213">
    <property type="entry name" value="CAT-like_dom_sf"/>
</dbReference>
<dbReference type="Gene3D" id="1.10.1200.10">
    <property type="entry name" value="ACP-like"/>
    <property type="match status" value="1"/>
</dbReference>
<keyword evidence="4" id="KW-1185">Reference proteome</keyword>
<dbReference type="Pfam" id="PF00550">
    <property type="entry name" value="PP-binding"/>
    <property type="match status" value="1"/>
</dbReference>
<dbReference type="Gene3D" id="3.30.559.10">
    <property type="entry name" value="Chloramphenicol acetyltransferase-like domain"/>
    <property type="match status" value="1"/>
</dbReference>
<evidence type="ECO:0000313" key="4">
    <source>
        <dbReference type="Proteomes" id="UP000799437"/>
    </source>
</evidence>
<dbReference type="GeneID" id="54485992"/>
<dbReference type="PANTHER" id="PTHR45398">
    <property type="match status" value="1"/>
</dbReference>
<dbReference type="InterPro" id="IPR009081">
    <property type="entry name" value="PP-bd_ACP"/>
</dbReference>
<dbReference type="Proteomes" id="UP000799437">
    <property type="component" value="Unassembled WGS sequence"/>
</dbReference>
<name>A0A6A6VS16_9PEZI</name>
<evidence type="ECO:0000259" key="2">
    <source>
        <dbReference type="Pfam" id="PF00550"/>
    </source>
</evidence>
<reference evidence="3" key="1">
    <citation type="journal article" date="2020" name="Stud. Mycol.">
        <title>101 Dothideomycetes genomes: a test case for predicting lifestyles and emergence of pathogens.</title>
        <authorList>
            <person name="Haridas S."/>
            <person name="Albert R."/>
            <person name="Binder M."/>
            <person name="Bloem J."/>
            <person name="Labutti K."/>
            <person name="Salamov A."/>
            <person name="Andreopoulos B."/>
            <person name="Baker S."/>
            <person name="Barry K."/>
            <person name="Bills G."/>
            <person name="Bluhm B."/>
            <person name="Cannon C."/>
            <person name="Castanera R."/>
            <person name="Culley D."/>
            <person name="Daum C."/>
            <person name="Ezra D."/>
            <person name="Gonzalez J."/>
            <person name="Henrissat B."/>
            <person name="Kuo A."/>
            <person name="Liang C."/>
            <person name="Lipzen A."/>
            <person name="Lutzoni F."/>
            <person name="Magnuson J."/>
            <person name="Mondo S."/>
            <person name="Nolan M."/>
            <person name="Ohm R."/>
            <person name="Pangilinan J."/>
            <person name="Park H.-J."/>
            <person name="Ramirez L."/>
            <person name="Alfaro M."/>
            <person name="Sun H."/>
            <person name="Tritt A."/>
            <person name="Yoshinaga Y."/>
            <person name="Zwiers L.-H."/>
            <person name="Turgeon B."/>
            <person name="Goodwin S."/>
            <person name="Spatafora J."/>
            <person name="Crous P."/>
            <person name="Grigoriev I."/>
        </authorList>
    </citation>
    <scope>NUCLEOTIDE SEQUENCE</scope>
    <source>
        <strain evidence="3">CBS 121739</strain>
    </source>
</reference>
<dbReference type="EMBL" id="ML996589">
    <property type="protein sequence ID" value="KAF2752945.1"/>
    <property type="molecule type" value="Genomic_DNA"/>
</dbReference>
<dbReference type="PANTHER" id="PTHR45398:SF1">
    <property type="entry name" value="ENZYME, PUTATIVE (JCVI)-RELATED"/>
    <property type="match status" value="1"/>
</dbReference>
<dbReference type="AlphaFoldDB" id="A0A6A6VS16"/>
<dbReference type="SUPFAM" id="SSF47336">
    <property type="entry name" value="ACP-like"/>
    <property type="match status" value="1"/>
</dbReference>
<organism evidence="3 4">
    <name type="scientific">Pseudovirgaria hyperparasitica</name>
    <dbReference type="NCBI Taxonomy" id="470096"/>
    <lineage>
        <taxon>Eukaryota</taxon>
        <taxon>Fungi</taxon>
        <taxon>Dikarya</taxon>
        <taxon>Ascomycota</taxon>
        <taxon>Pezizomycotina</taxon>
        <taxon>Dothideomycetes</taxon>
        <taxon>Dothideomycetes incertae sedis</taxon>
        <taxon>Acrospermales</taxon>
        <taxon>Acrospermaceae</taxon>
        <taxon>Pseudovirgaria</taxon>
    </lineage>
</organism>